<feature type="region of interest" description="Disordered" evidence="1">
    <location>
        <begin position="1"/>
        <end position="20"/>
    </location>
</feature>
<feature type="non-terminal residue" evidence="2">
    <location>
        <position position="20"/>
    </location>
</feature>
<evidence type="ECO:0000313" key="3">
    <source>
        <dbReference type="Proteomes" id="UP000324091"/>
    </source>
</evidence>
<gene>
    <name evidence="2" type="ORF">D4764_07G0000580</name>
</gene>
<dbReference type="AlphaFoldDB" id="A0A5C6MRA6"/>
<proteinExistence type="predicted"/>
<comment type="caution">
    <text evidence="2">The sequence shown here is derived from an EMBL/GenBank/DDBJ whole genome shotgun (WGS) entry which is preliminary data.</text>
</comment>
<accession>A0A5C6MRA6</accession>
<evidence type="ECO:0000256" key="1">
    <source>
        <dbReference type="SAM" id="MobiDB-lite"/>
    </source>
</evidence>
<name>A0A5C6MRA6_9TELE</name>
<reference evidence="2 3" key="1">
    <citation type="submission" date="2019-04" db="EMBL/GenBank/DDBJ databases">
        <title>Chromosome genome assembly for Takifugu flavidus.</title>
        <authorList>
            <person name="Xiao S."/>
        </authorList>
    </citation>
    <scope>NUCLEOTIDE SEQUENCE [LARGE SCALE GENOMIC DNA]</scope>
    <source>
        <strain evidence="2">HTHZ2018</strain>
        <tissue evidence="2">Muscle</tissue>
    </source>
</reference>
<protein>
    <submittedName>
        <fullName evidence="2">Uncharacterized protein</fullName>
    </submittedName>
</protein>
<evidence type="ECO:0000313" key="2">
    <source>
        <dbReference type="EMBL" id="TWW57339.1"/>
    </source>
</evidence>
<organism evidence="2 3">
    <name type="scientific">Takifugu flavidus</name>
    <name type="common">sansaifugu</name>
    <dbReference type="NCBI Taxonomy" id="433684"/>
    <lineage>
        <taxon>Eukaryota</taxon>
        <taxon>Metazoa</taxon>
        <taxon>Chordata</taxon>
        <taxon>Craniata</taxon>
        <taxon>Vertebrata</taxon>
        <taxon>Euteleostomi</taxon>
        <taxon>Actinopterygii</taxon>
        <taxon>Neopterygii</taxon>
        <taxon>Teleostei</taxon>
        <taxon>Neoteleostei</taxon>
        <taxon>Acanthomorphata</taxon>
        <taxon>Eupercaria</taxon>
        <taxon>Tetraodontiformes</taxon>
        <taxon>Tetradontoidea</taxon>
        <taxon>Tetraodontidae</taxon>
        <taxon>Takifugu</taxon>
    </lineage>
</organism>
<dbReference type="EMBL" id="RHFK02000020">
    <property type="protein sequence ID" value="TWW57339.1"/>
    <property type="molecule type" value="Genomic_DNA"/>
</dbReference>
<keyword evidence="3" id="KW-1185">Reference proteome</keyword>
<sequence length="20" mass="2548">PRPRAWARPRRKGRRRQFPC</sequence>
<feature type="non-terminal residue" evidence="2">
    <location>
        <position position="1"/>
    </location>
</feature>
<dbReference type="Proteomes" id="UP000324091">
    <property type="component" value="Chromosome 7"/>
</dbReference>